<reference evidence="1" key="2">
    <citation type="journal article" date="2015" name="Data Brief">
        <title>Shoot transcriptome of the giant reed, Arundo donax.</title>
        <authorList>
            <person name="Barrero R.A."/>
            <person name="Guerrero F.D."/>
            <person name="Moolhuijzen P."/>
            <person name="Goolsby J.A."/>
            <person name="Tidwell J."/>
            <person name="Bellgard S.E."/>
            <person name="Bellgard M.I."/>
        </authorList>
    </citation>
    <scope>NUCLEOTIDE SEQUENCE</scope>
    <source>
        <tissue evidence="1">Shoot tissue taken approximately 20 cm above the soil surface</tissue>
    </source>
</reference>
<proteinExistence type="predicted"/>
<dbReference type="AlphaFoldDB" id="A0A0A8ZAG7"/>
<sequence length="52" mass="6057">MSCHFSLSFLSCFDVHNSSDLKIDISDYHMRRILNFGRCMSNKTKSILSWAI</sequence>
<accession>A0A0A8ZAG7</accession>
<reference evidence="1" key="1">
    <citation type="submission" date="2014-09" db="EMBL/GenBank/DDBJ databases">
        <authorList>
            <person name="Magalhaes I.L.F."/>
            <person name="Oliveira U."/>
            <person name="Santos F.R."/>
            <person name="Vidigal T.H.D.A."/>
            <person name="Brescovit A.D."/>
            <person name="Santos A.J."/>
        </authorList>
    </citation>
    <scope>NUCLEOTIDE SEQUENCE</scope>
    <source>
        <tissue evidence="1">Shoot tissue taken approximately 20 cm above the soil surface</tissue>
    </source>
</reference>
<protein>
    <submittedName>
        <fullName evidence="1">Uncharacterized protein</fullName>
    </submittedName>
</protein>
<dbReference type="EMBL" id="GBRH01264180">
    <property type="protein sequence ID" value="JAD33715.1"/>
    <property type="molecule type" value="Transcribed_RNA"/>
</dbReference>
<organism evidence="1">
    <name type="scientific">Arundo donax</name>
    <name type="common">Giant reed</name>
    <name type="synonym">Donax arundinaceus</name>
    <dbReference type="NCBI Taxonomy" id="35708"/>
    <lineage>
        <taxon>Eukaryota</taxon>
        <taxon>Viridiplantae</taxon>
        <taxon>Streptophyta</taxon>
        <taxon>Embryophyta</taxon>
        <taxon>Tracheophyta</taxon>
        <taxon>Spermatophyta</taxon>
        <taxon>Magnoliopsida</taxon>
        <taxon>Liliopsida</taxon>
        <taxon>Poales</taxon>
        <taxon>Poaceae</taxon>
        <taxon>PACMAD clade</taxon>
        <taxon>Arundinoideae</taxon>
        <taxon>Arundineae</taxon>
        <taxon>Arundo</taxon>
    </lineage>
</organism>
<name>A0A0A8ZAG7_ARUDO</name>
<evidence type="ECO:0000313" key="1">
    <source>
        <dbReference type="EMBL" id="JAD33715.1"/>
    </source>
</evidence>